<evidence type="ECO:0000259" key="6">
    <source>
        <dbReference type="PROSITE" id="PS51782"/>
    </source>
</evidence>
<dbReference type="InterPro" id="IPR018392">
    <property type="entry name" value="LysM"/>
</dbReference>
<accession>A0A4E9DY94</accession>
<dbReference type="Gene3D" id="3.10.350.10">
    <property type="entry name" value="LysM domain"/>
    <property type="match status" value="6"/>
</dbReference>
<dbReference type="SMART" id="SM00257">
    <property type="entry name" value="LysM"/>
    <property type="match status" value="4"/>
</dbReference>
<reference evidence="7" key="1">
    <citation type="submission" date="2019-04" db="EMBL/GenBank/DDBJ databases">
        <authorList>
            <person name="Melise S."/>
            <person name="Noan J."/>
            <person name="Okalmin O."/>
        </authorList>
    </citation>
    <scope>NUCLEOTIDE SEQUENCE</scope>
    <source>
        <strain evidence="7">FN9</strain>
    </source>
</reference>
<evidence type="ECO:0000256" key="3">
    <source>
        <dbReference type="ARBA" id="ARBA00023026"/>
    </source>
</evidence>
<dbReference type="InterPro" id="IPR036779">
    <property type="entry name" value="LysM_dom_sf"/>
</dbReference>
<evidence type="ECO:0000256" key="5">
    <source>
        <dbReference type="SAM" id="MobiDB-lite"/>
    </source>
</evidence>
<feature type="domain" description="LysM" evidence="6">
    <location>
        <begin position="790"/>
        <end position="836"/>
    </location>
</feature>
<proteinExistence type="inferred from homology"/>
<dbReference type="EMBL" id="CAAKMV010000134">
    <property type="protein sequence ID" value="VIO58653.1"/>
    <property type="molecule type" value="Genomic_DNA"/>
</dbReference>
<dbReference type="PROSITE" id="PS51782">
    <property type="entry name" value="LYSM"/>
    <property type="match status" value="5"/>
</dbReference>
<protein>
    <recommendedName>
        <fullName evidence="6">LysM domain-containing protein</fullName>
    </recommendedName>
</protein>
<organism evidence="7">
    <name type="scientific">Gibberella zeae</name>
    <name type="common">Wheat head blight fungus</name>
    <name type="synonym">Fusarium graminearum</name>
    <dbReference type="NCBI Taxonomy" id="5518"/>
    <lineage>
        <taxon>Eukaryota</taxon>
        <taxon>Fungi</taxon>
        <taxon>Dikarya</taxon>
        <taxon>Ascomycota</taxon>
        <taxon>Pezizomycotina</taxon>
        <taxon>Sordariomycetes</taxon>
        <taxon>Hypocreomycetidae</taxon>
        <taxon>Hypocreales</taxon>
        <taxon>Nectriaceae</taxon>
        <taxon>Fusarium</taxon>
    </lineage>
</organism>
<feature type="domain" description="LysM" evidence="6">
    <location>
        <begin position="626"/>
        <end position="672"/>
    </location>
</feature>
<keyword evidence="1" id="KW-0147">Chitin-binding</keyword>
<keyword evidence="2" id="KW-0732">Signal</keyword>
<evidence type="ECO:0000313" key="7">
    <source>
        <dbReference type="EMBL" id="VIO58653.1"/>
    </source>
</evidence>
<dbReference type="InterPro" id="IPR052210">
    <property type="entry name" value="LysM1-like"/>
</dbReference>
<dbReference type="AlphaFoldDB" id="A0A4E9DY94"/>
<dbReference type="CDD" id="cd00118">
    <property type="entry name" value="LysM"/>
    <property type="match status" value="1"/>
</dbReference>
<feature type="domain" description="LysM" evidence="6">
    <location>
        <begin position="875"/>
        <end position="921"/>
    </location>
</feature>
<name>A0A4E9DY94_GIBZA</name>
<dbReference type="GO" id="GO:0008061">
    <property type="term" value="F:chitin binding"/>
    <property type="evidence" value="ECO:0007669"/>
    <property type="project" value="UniProtKB-KW"/>
</dbReference>
<dbReference type="Pfam" id="PF01476">
    <property type="entry name" value="LysM"/>
    <property type="match status" value="2"/>
</dbReference>
<dbReference type="PANTHER" id="PTHR34997">
    <property type="entry name" value="AM15"/>
    <property type="match status" value="1"/>
</dbReference>
<feature type="domain" description="LysM" evidence="6">
    <location>
        <begin position="705"/>
        <end position="751"/>
    </location>
</feature>
<feature type="region of interest" description="Disordered" evidence="5">
    <location>
        <begin position="583"/>
        <end position="615"/>
    </location>
</feature>
<evidence type="ECO:0000256" key="1">
    <source>
        <dbReference type="ARBA" id="ARBA00022669"/>
    </source>
</evidence>
<gene>
    <name evidence="7" type="ORF">FUG_LOCUS313235</name>
</gene>
<dbReference type="SUPFAM" id="SSF54106">
    <property type="entry name" value="LysM domain"/>
    <property type="match status" value="4"/>
</dbReference>
<comment type="similarity">
    <text evidence="4">Belongs to the secreted LysM effector family.</text>
</comment>
<dbReference type="PANTHER" id="PTHR34997:SF2">
    <property type="entry name" value="LYSM DOMAIN-CONTAINING PROTEIN-RELATED"/>
    <property type="match status" value="1"/>
</dbReference>
<sequence>MPLINHADRHEDQRRAISGNAVPRLLDDVFSLSALIRGIRLHYDFATSETVVRHSLSMPAVARACNARLIMSNEIPAQMEEEEQPYCIWHPDLATEDTYRALVSKFPDMRYQVGRACAAAGYHDLYKELDLLPEVSIAEEARESKTEGGKLIYDEIMSFNSRYAIMDDCKRTVEVEDFQCPAYLNGDTEVRWRLKVRQSLSSNDLQDPIPCIEEDMHLDVDKQDLDEEHGTLSNEEAKLLYQPLPQDLPTVKTTLLLQMAAYDGNIERFSRLVGGGKRLSELDLECVQRGILHHSMFARWWADQIREDTIYAQAVPYITWIQEAIVARRIMVNDCAEFEKGWPVGVPKPYIIWWPLRPDPSFLLFLLERCPEMSMQIAAAAIVCDYDHVYTSVDPEPSWDLWKVTMFSPNPFYREDQERRAKEKNIDFSFTGWKNLDPVYRYQDLMQTREFTVLDPYEGRIRDTVEKYDVPNGYEKILSTGDVQLKVWEGVVVLGGCQVVHAAVAQPRLSQRDGGTPSLPHDDKTTSFCTWWIDFTEAKSCRDILEDQQISITQFKRWNPSVQDDCKGMIVGRSYCAEALFEPEPEPEPVPEPKPTNKPEPSPTQPSNGIKTPGAIQPGMVGNCNKFAFVEMGTNCADIIAQHGITLTQFTTWNKGVGTTCNSLWGETYACVSVIGFDRPSKPTPSNGIETPSPIQANVNKNCNKFHKISPTTTCTSIRDYYKLPLKDFYSWNPSVGTSCQALIVDYWVCVSVIGWSPPISSPTPSPTKPINGISTPSPIQAGLHKNCNKFHKISSTTTCTSIQKYYNLPLKDFYSWNPSVGTSCQALLVNYWVCVSIVGWKPPVSSPTPSPTQPANGIKTPSPIQSKMTKNCNKFHTVMSTTTCTSIQNYYKISMSQLAQWNPDVGSSCSALLVGYNVCVGVIGQQPSPTTPSPVQPGVVKNCKKFHLVSSTTTCTSIQKYYKITMAQLAKWNPTVGSDCKALWAGYYVCISA</sequence>
<evidence type="ECO:0000256" key="4">
    <source>
        <dbReference type="ARBA" id="ARBA00044955"/>
    </source>
</evidence>
<feature type="compositionally biased region" description="Pro residues" evidence="5">
    <location>
        <begin position="590"/>
        <end position="604"/>
    </location>
</feature>
<feature type="domain" description="LysM" evidence="6">
    <location>
        <begin position="946"/>
        <end position="992"/>
    </location>
</feature>
<evidence type="ECO:0000256" key="2">
    <source>
        <dbReference type="ARBA" id="ARBA00022729"/>
    </source>
</evidence>
<keyword evidence="3" id="KW-0843">Virulence</keyword>